<reference evidence="2 3" key="1">
    <citation type="submission" date="2021-08" db="EMBL/GenBank/DDBJ databases">
        <title>Draft genome sequence of Spirulina subsalsa with high tolerance to salinity and hype-accumulation of phycocyanin.</title>
        <authorList>
            <person name="Pei H."/>
            <person name="Jiang L."/>
        </authorList>
    </citation>
    <scope>NUCLEOTIDE SEQUENCE [LARGE SCALE GENOMIC DNA]</scope>
    <source>
        <strain evidence="2 3">FACHB-351</strain>
    </source>
</reference>
<dbReference type="EMBL" id="JAIHOM010000133">
    <property type="protein sequence ID" value="MCW6038410.1"/>
    <property type="molecule type" value="Genomic_DNA"/>
</dbReference>
<keyword evidence="3" id="KW-1185">Reference proteome</keyword>
<sequence length="148" mass="16037">MNLVDLLQIPVCQTPDTLALWDGSAKRPRCLTFAQLDAQVQRVALFLQNQGLQPGQGVLVLQPLSAELYIILGALFRLGLVALFLDPSAGIPHLNHCCQLFPPHALIATSKAYSLLPLSAPLRHIPLKIAIGLPVPGTLSWHHLPPPD</sequence>
<dbReference type="InterPro" id="IPR000873">
    <property type="entry name" value="AMP-dep_synth/lig_dom"/>
</dbReference>
<dbReference type="InterPro" id="IPR042099">
    <property type="entry name" value="ANL_N_sf"/>
</dbReference>
<name>A0ABT3LBR0_9CYAN</name>
<dbReference type="SUPFAM" id="SSF56801">
    <property type="entry name" value="Acetyl-CoA synthetase-like"/>
    <property type="match status" value="1"/>
</dbReference>
<evidence type="ECO:0000313" key="3">
    <source>
        <dbReference type="Proteomes" id="UP001526426"/>
    </source>
</evidence>
<dbReference type="Proteomes" id="UP001526426">
    <property type="component" value="Unassembled WGS sequence"/>
</dbReference>
<feature type="non-terminal residue" evidence="2">
    <location>
        <position position="148"/>
    </location>
</feature>
<proteinExistence type="predicted"/>
<accession>A0ABT3LBR0</accession>
<keyword evidence="2" id="KW-0436">Ligase</keyword>
<evidence type="ECO:0000313" key="2">
    <source>
        <dbReference type="EMBL" id="MCW6038410.1"/>
    </source>
</evidence>
<dbReference type="GO" id="GO:0016874">
    <property type="term" value="F:ligase activity"/>
    <property type="evidence" value="ECO:0007669"/>
    <property type="project" value="UniProtKB-KW"/>
</dbReference>
<gene>
    <name evidence="2" type="ORF">K4A83_19335</name>
</gene>
<evidence type="ECO:0000259" key="1">
    <source>
        <dbReference type="Pfam" id="PF00501"/>
    </source>
</evidence>
<dbReference type="Pfam" id="PF00501">
    <property type="entry name" value="AMP-binding"/>
    <property type="match status" value="1"/>
</dbReference>
<dbReference type="Gene3D" id="3.40.50.12780">
    <property type="entry name" value="N-terminal domain of ligase-like"/>
    <property type="match status" value="1"/>
</dbReference>
<protein>
    <submittedName>
        <fullName evidence="2">Long-chain fatty acid--CoA ligase</fullName>
    </submittedName>
</protein>
<feature type="domain" description="AMP-dependent synthetase/ligase" evidence="1">
    <location>
        <begin position="13"/>
        <end position="110"/>
    </location>
</feature>
<dbReference type="RefSeq" id="WP_265266316.1">
    <property type="nucleotide sequence ID" value="NZ_JAIHOM010000133.1"/>
</dbReference>
<comment type="caution">
    <text evidence="2">The sequence shown here is derived from an EMBL/GenBank/DDBJ whole genome shotgun (WGS) entry which is preliminary data.</text>
</comment>
<organism evidence="2 3">
    <name type="scientific">Spirulina subsalsa FACHB-351</name>
    <dbReference type="NCBI Taxonomy" id="234711"/>
    <lineage>
        <taxon>Bacteria</taxon>
        <taxon>Bacillati</taxon>
        <taxon>Cyanobacteriota</taxon>
        <taxon>Cyanophyceae</taxon>
        <taxon>Spirulinales</taxon>
        <taxon>Spirulinaceae</taxon>
        <taxon>Spirulina</taxon>
    </lineage>
</organism>